<comment type="caution">
    <text evidence="2">The sequence shown here is derived from an EMBL/GenBank/DDBJ whole genome shotgun (WGS) entry which is preliminary data.</text>
</comment>
<dbReference type="SUPFAM" id="SSF48452">
    <property type="entry name" value="TPR-like"/>
    <property type="match status" value="1"/>
</dbReference>
<dbReference type="RefSeq" id="WP_205003811.1">
    <property type="nucleotide sequence ID" value="NZ_JAFBER010000013.1"/>
</dbReference>
<dbReference type="InterPro" id="IPR051599">
    <property type="entry name" value="Cell_Envelope_Assoc"/>
</dbReference>
<accession>A0ABS2Q1S2</accession>
<evidence type="ECO:0000313" key="3">
    <source>
        <dbReference type="Proteomes" id="UP000808914"/>
    </source>
</evidence>
<protein>
    <submittedName>
        <fullName evidence="2">Uncharacterized SAM-binding protein YcdF (DUF218 family)</fullName>
    </submittedName>
</protein>
<evidence type="ECO:0000259" key="1">
    <source>
        <dbReference type="Pfam" id="PF02698"/>
    </source>
</evidence>
<proteinExistence type="predicted"/>
<dbReference type="PROSITE" id="PS51257">
    <property type="entry name" value="PROKAR_LIPOPROTEIN"/>
    <property type="match status" value="1"/>
</dbReference>
<evidence type="ECO:0000313" key="2">
    <source>
        <dbReference type="EMBL" id="MBM7645895.1"/>
    </source>
</evidence>
<dbReference type="InterPro" id="IPR003848">
    <property type="entry name" value="DUF218"/>
</dbReference>
<dbReference type="PANTHER" id="PTHR30336:SF4">
    <property type="entry name" value="ENVELOPE BIOGENESIS FACTOR ELYC"/>
    <property type="match status" value="1"/>
</dbReference>
<reference evidence="2 3" key="1">
    <citation type="submission" date="2021-01" db="EMBL/GenBank/DDBJ databases">
        <title>Genomic Encyclopedia of Type Strains, Phase IV (KMG-IV): sequencing the most valuable type-strain genomes for metagenomic binning, comparative biology and taxonomic classification.</title>
        <authorList>
            <person name="Goeker M."/>
        </authorList>
    </citation>
    <scope>NUCLEOTIDE SEQUENCE [LARGE SCALE GENOMIC DNA]</scope>
    <source>
        <strain evidence="2 3">DSM 28236</strain>
    </source>
</reference>
<gene>
    <name evidence="2" type="ORF">JOD45_002120</name>
</gene>
<dbReference type="Gene3D" id="1.25.40.10">
    <property type="entry name" value="Tetratricopeptide repeat domain"/>
    <property type="match status" value="1"/>
</dbReference>
<name>A0ABS2Q1S2_9BACL</name>
<keyword evidence="3" id="KW-1185">Reference proteome</keyword>
<dbReference type="Proteomes" id="UP000808914">
    <property type="component" value="Unassembled WGS sequence"/>
</dbReference>
<sequence>MKKTIGSFLSVCLFTGLIGCSNHSLTSTNAFLSSPTANAKESKIVHLHEQEKLDHWFQTAKKEGPTNKRIKALENIAMYYNWHGGHIKEAKKFFGSMPLRDNLDVVEAAFREAAVMDPYDMDLKYDLASTQVFHHEVPKALKTYKQILKMDNNNFKARLAYALYSKAEGDEQAFKTNYNQLEKINKKRANKYKSRLKDVERIEDMKINGEIPNHLPDNGNHAFVVLGAGLSDNGQIQKPLLERLKAAKKAAEKYPHSKVIVTGGVPRKGRTEAAAMYHWLVNNGIKKDRIIKEDMAMDTVENALFSMDIAENQKIKDITLITSASHMKRALVIFNEVNKDVYNDPHRKITHIAYMDEDQNRSKMSKQEEIAVYRDLLRASGIWVFPGLQR</sequence>
<dbReference type="InterPro" id="IPR014729">
    <property type="entry name" value="Rossmann-like_a/b/a_fold"/>
</dbReference>
<dbReference type="EMBL" id="JAFBER010000013">
    <property type="protein sequence ID" value="MBM7645895.1"/>
    <property type="molecule type" value="Genomic_DNA"/>
</dbReference>
<dbReference type="PANTHER" id="PTHR30336">
    <property type="entry name" value="INNER MEMBRANE PROTEIN, PROBABLE PERMEASE"/>
    <property type="match status" value="1"/>
</dbReference>
<dbReference type="InterPro" id="IPR011990">
    <property type="entry name" value="TPR-like_helical_dom_sf"/>
</dbReference>
<dbReference type="Gene3D" id="3.40.50.620">
    <property type="entry name" value="HUPs"/>
    <property type="match status" value="1"/>
</dbReference>
<feature type="domain" description="DUF218" evidence="1">
    <location>
        <begin position="222"/>
        <end position="339"/>
    </location>
</feature>
<dbReference type="CDD" id="cd06259">
    <property type="entry name" value="YdcF-like"/>
    <property type="match status" value="1"/>
</dbReference>
<dbReference type="Pfam" id="PF02698">
    <property type="entry name" value="DUF218"/>
    <property type="match status" value="1"/>
</dbReference>
<organism evidence="2 3">
    <name type="scientific">Scopulibacillus daqui</name>
    <dbReference type="NCBI Taxonomy" id="1469162"/>
    <lineage>
        <taxon>Bacteria</taxon>
        <taxon>Bacillati</taxon>
        <taxon>Bacillota</taxon>
        <taxon>Bacilli</taxon>
        <taxon>Bacillales</taxon>
        <taxon>Sporolactobacillaceae</taxon>
        <taxon>Scopulibacillus</taxon>
    </lineage>
</organism>